<reference evidence="1" key="1">
    <citation type="submission" date="2018-02" db="EMBL/GenBank/DDBJ databases">
        <title>Rhizophora mucronata_Transcriptome.</title>
        <authorList>
            <person name="Meera S.P."/>
            <person name="Sreeshan A."/>
            <person name="Augustine A."/>
        </authorList>
    </citation>
    <scope>NUCLEOTIDE SEQUENCE</scope>
    <source>
        <tissue evidence="1">Leaf</tissue>
    </source>
</reference>
<organism evidence="1">
    <name type="scientific">Rhizophora mucronata</name>
    <name type="common">Asiatic mangrove</name>
    <dbReference type="NCBI Taxonomy" id="61149"/>
    <lineage>
        <taxon>Eukaryota</taxon>
        <taxon>Viridiplantae</taxon>
        <taxon>Streptophyta</taxon>
        <taxon>Embryophyta</taxon>
        <taxon>Tracheophyta</taxon>
        <taxon>Spermatophyta</taxon>
        <taxon>Magnoliopsida</taxon>
        <taxon>eudicotyledons</taxon>
        <taxon>Gunneridae</taxon>
        <taxon>Pentapetalae</taxon>
        <taxon>rosids</taxon>
        <taxon>fabids</taxon>
        <taxon>Malpighiales</taxon>
        <taxon>Rhizophoraceae</taxon>
        <taxon>Rhizophora</taxon>
    </lineage>
</organism>
<proteinExistence type="predicted"/>
<dbReference type="EMBL" id="GGEC01073296">
    <property type="protein sequence ID" value="MBX53780.1"/>
    <property type="molecule type" value="Transcribed_RNA"/>
</dbReference>
<evidence type="ECO:0000313" key="1">
    <source>
        <dbReference type="EMBL" id="MBX53780.1"/>
    </source>
</evidence>
<name>A0A2P2PG84_RHIMU</name>
<dbReference type="AlphaFoldDB" id="A0A2P2PG84"/>
<protein>
    <submittedName>
        <fullName evidence="1">Uncharacterized protein</fullName>
    </submittedName>
</protein>
<sequence>MVAWKAGCISPHFLVLFLLSGQFRFYNDDKR</sequence>
<accession>A0A2P2PG84</accession>